<dbReference type="PROSITE" id="PS50106">
    <property type="entry name" value="PDZ"/>
    <property type="match status" value="2"/>
</dbReference>
<evidence type="ECO:0000313" key="3">
    <source>
        <dbReference type="RefSeq" id="XP_031566964.1"/>
    </source>
</evidence>
<dbReference type="AlphaFoldDB" id="A0A6P8IJK3"/>
<dbReference type="InParanoid" id="A0A6P8IJK3"/>
<accession>A0A6P8IJK3</accession>
<organism evidence="2 3">
    <name type="scientific">Actinia tenebrosa</name>
    <name type="common">Australian red waratah sea anemone</name>
    <dbReference type="NCBI Taxonomy" id="6105"/>
    <lineage>
        <taxon>Eukaryota</taxon>
        <taxon>Metazoa</taxon>
        <taxon>Cnidaria</taxon>
        <taxon>Anthozoa</taxon>
        <taxon>Hexacorallia</taxon>
        <taxon>Actiniaria</taxon>
        <taxon>Actiniidae</taxon>
        <taxon>Actinia</taxon>
    </lineage>
</organism>
<name>A0A6P8IJK3_ACTTE</name>
<dbReference type="Proteomes" id="UP000515163">
    <property type="component" value="Unplaced"/>
</dbReference>
<dbReference type="SUPFAM" id="SSF50156">
    <property type="entry name" value="PDZ domain-like"/>
    <property type="match status" value="2"/>
</dbReference>
<dbReference type="SMART" id="SM00228">
    <property type="entry name" value="PDZ"/>
    <property type="match status" value="1"/>
</dbReference>
<feature type="domain" description="PDZ" evidence="1">
    <location>
        <begin position="82"/>
        <end position="163"/>
    </location>
</feature>
<dbReference type="RefSeq" id="XP_031566964.1">
    <property type="nucleotide sequence ID" value="XM_031711104.1"/>
</dbReference>
<dbReference type="OrthoDB" id="5975473at2759"/>
<feature type="domain" description="PDZ" evidence="1">
    <location>
        <begin position="1"/>
        <end position="46"/>
    </location>
</feature>
<keyword evidence="2" id="KW-1185">Reference proteome</keyword>
<dbReference type="PANTHER" id="PTHR46900:SF2">
    <property type="entry name" value="TYROSINE-PROTEIN PHOSPHATASE NON-RECEPTOR TYPE 13"/>
    <property type="match status" value="1"/>
</dbReference>
<sequence>MDGRIGVGDRIVAVNNINLTRATRQEAVDQLRNSPVIAQLVVEKCAPEDHINTQLPSSMDSGYTHTGSVQYSDYGMEDQPFEVHLIKGPQGLGMSLTGGEMGGPIYIKRLVPGGSAALSGQLQVNDMLLQVNGKSMERLSYREALSILRNCPPEVRLLVKRSKGASYPPYPGFRGSVSSYASYGSYGSMSSLS</sequence>
<evidence type="ECO:0000313" key="2">
    <source>
        <dbReference type="Proteomes" id="UP000515163"/>
    </source>
</evidence>
<dbReference type="InterPro" id="IPR052074">
    <property type="entry name" value="NonRcpt_TyrProt_Phosphatase"/>
</dbReference>
<dbReference type="InterPro" id="IPR001478">
    <property type="entry name" value="PDZ"/>
</dbReference>
<dbReference type="GeneID" id="116301935"/>
<dbReference type="Pfam" id="PF00595">
    <property type="entry name" value="PDZ"/>
    <property type="match status" value="1"/>
</dbReference>
<evidence type="ECO:0000259" key="1">
    <source>
        <dbReference type="PROSITE" id="PS50106"/>
    </source>
</evidence>
<protein>
    <submittedName>
        <fullName evidence="3">Discs large homolog 1-like protein</fullName>
    </submittedName>
</protein>
<dbReference type="KEGG" id="aten:116301935"/>
<dbReference type="InterPro" id="IPR036034">
    <property type="entry name" value="PDZ_sf"/>
</dbReference>
<gene>
    <name evidence="3" type="primary">LOC116301935</name>
</gene>
<dbReference type="CDD" id="cd00136">
    <property type="entry name" value="PDZ_canonical"/>
    <property type="match status" value="1"/>
</dbReference>
<proteinExistence type="predicted"/>
<dbReference type="PANTHER" id="PTHR46900">
    <property type="entry name" value="TYROSINE-PROTEIN PHOSPHATASE NON-RECEPTOR TYPE 13"/>
    <property type="match status" value="1"/>
</dbReference>
<dbReference type="Gene3D" id="2.30.42.10">
    <property type="match status" value="2"/>
</dbReference>
<reference evidence="3" key="1">
    <citation type="submission" date="2025-08" db="UniProtKB">
        <authorList>
            <consortium name="RefSeq"/>
        </authorList>
    </citation>
    <scope>IDENTIFICATION</scope>
</reference>